<dbReference type="SUPFAM" id="SSF56112">
    <property type="entry name" value="Protein kinase-like (PK-like)"/>
    <property type="match status" value="1"/>
</dbReference>
<keyword evidence="3" id="KW-1185">Reference proteome</keyword>
<dbReference type="AlphaFoldDB" id="F5XN22"/>
<dbReference type="KEGG" id="mph:MLP_34580"/>
<dbReference type="Proteomes" id="UP000007947">
    <property type="component" value="Chromosome"/>
</dbReference>
<dbReference type="eggNOG" id="COG2334">
    <property type="taxonomic scope" value="Bacteria"/>
</dbReference>
<dbReference type="InterPro" id="IPR011009">
    <property type="entry name" value="Kinase-like_dom_sf"/>
</dbReference>
<reference evidence="2 3" key="1">
    <citation type="submission" date="2011-05" db="EMBL/GenBank/DDBJ databases">
        <title>Whole genome sequence of Microlunatus phosphovorus NM-1.</title>
        <authorList>
            <person name="Hosoyama A."/>
            <person name="Sasaki K."/>
            <person name="Harada T."/>
            <person name="Igarashi R."/>
            <person name="Kawakoshi A."/>
            <person name="Sasagawa M."/>
            <person name="Fukada J."/>
            <person name="Nakamura S."/>
            <person name="Katano Y."/>
            <person name="Hanada S."/>
            <person name="Kamagata Y."/>
            <person name="Nakamura N."/>
            <person name="Yamazaki S."/>
            <person name="Fujita N."/>
        </authorList>
    </citation>
    <scope>NUCLEOTIDE SEQUENCE [LARGE SCALE GENOMIC DNA]</scope>
    <source>
        <strain evidence="3">ATCC 700054 / DSM 10555 / JCM 9379 / NBRC 101784 / NCIMB 13414 / VKM Ac-1990 / NM-1</strain>
    </source>
</reference>
<dbReference type="PANTHER" id="PTHR21310">
    <property type="entry name" value="AMINOGLYCOSIDE PHOSPHOTRANSFERASE-RELATED-RELATED"/>
    <property type="match status" value="1"/>
</dbReference>
<evidence type="ECO:0000313" key="3">
    <source>
        <dbReference type="Proteomes" id="UP000007947"/>
    </source>
</evidence>
<protein>
    <recommendedName>
        <fullName evidence="1">Aminoglycoside phosphotransferase domain-containing protein</fullName>
    </recommendedName>
</protein>
<name>F5XN22_MICPN</name>
<dbReference type="Gene3D" id="3.90.1200.10">
    <property type="match status" value="1"/>
</dbReference>
<dbReference type="InterPro" id="IPR051678">
    <property type="entry name" value="AGP_Transferase"/>
</dbReference>
<dbReference type="STRING" id="1032480.MLP_34580"/>
<gene>
    <name evidence="2" type="ordered locus">MLP_34580</name>
</gene>
<proteinExistence type="predicted"/>
<organism evidence="2 3">
    <name type="scientific">Microlunatus phosphovorus (strain ATCC 700054 / DSM 10555 / JCM 9379 / NBRC 101784 / NCIMB 13414 / VKM Ac-1990 / NM-1)</name>
    <dbReference type="NCBI Taxonomy" id="1032480"/>
    <lineage>
        <taxon>Bacteria</taxon>
        <taxon>Bacillati</taxon>
        <taxon>Actinomycetota</taxon>
        <taxon>Actinomycetes</taxon>
        <taxon>Propionibacteriales</taxon>
        <taxon>Propionibacteriaceae</taxon>
        <taxon>Microlunatus</taxon>
    </lineage>
</organism>
<dbReference type="Pfam" id="PF01636">
    <property type="entry name" value="APH"/>
    <property type="match status" value="1"/>
</dbReference>
<dbReference type="InterPro" id="IPR002575">
    <property type="entry name" value="Aminoglycoside_PTrfase"/>
</dbReference>
<accession>F5XN22</accession>
<feature type="domain" description="Aminoglycoside phosphotransferase" evidence="1">
    <location>
        <begin position="41"/>
        <end position="278"/>
    </location>
</feature>
<dbReference type="HOGENOM" id="CLU_044821_2_0_11"/>
<evidence type="ECO:0000259" key="1">
    <source>
        <dbReference type="Pfam" id="PF01636"/>
    </source>
</evidence>
<sequence length="331" mass="37520">MRQPDRMMTRRAQLAQLRRVAVAAIEQYPLPAGRLEFVSHGENTTYRHDSAAGRHLIRVHRPQRHGRGVDSAAAIRSELAWLRAIRADTELAVPQPLDALDGSATVEASADGATRTCSVLRWMDGRIHESSPRPVHLRRLGEAMAQLHEQADAWTLPAEFIRMRWDQETFFGSVMVYGNITAGRCWELLPAEVRVRFEGVGRRASTLLEQAGDVGLIHADLHLGNALFARRQVKLIDFDDCGIGPRPYELAVALWELRERPDYPAYRDALLGGYRSRRDIDVADLDEFIAIRQVAFDLWYTGTAQVNPAFAARLDQVHRWSLSMLDLLERR</sequence>
<dbReference type="EMBL" id="AP012204">
    <property type="protein sequence ID" value="BAK36472.1"/>
    <property type="molecule type" value="Genomic_DNA"/>
</dbReference>
<evidence type="ECO:0000313" key="2">
    <source>
        <dbReference type="EMBL" id="BAK36472.1"/>
    </source>
</evidence>